<dbReference type="AlphaFoldDB" id="A0A4R5EHY6"/>
<evidence type="ECO:0000256" key="1">
    <source>
        <dbReference type="SAM" id="MobiDB-lite"/>
    </source>
</evidence>
<dbReference type="RefSeq" id="WP_132831411.1">
    <property type="nucleotide sequence ID" value="NZ_SMFP01000022.1"/>
</dbReference>
<name>A0A4R5EHY6_9RHOB</name>
<dbReference type="OrthoDB" id="7877115at2"/>
<dbReference type="Proteomes" id="UP000294662">
    <property type="component" value="Unassembled WGS sequence"/>
</dbReference>
<feature type="compositionally biased region" description="Basic and acidic residues" evidence="1">
    <location>
        <begin position="90"/>
        <end position="100"/>
    </location>
</feature>
<reference evidence="2 3" key="1">
    <citation type="submission" date="2019-03" db="EMBL/GenBank/DDBJ databases">
        <authorList>
            <person name="Zhang S."/>
        </authorList>
    </citation>
    <scope>NUCLEOTIDE SEQUENCE [LARGE SCALE GENOMIC DNA]</scope>
    <source>
        <strain evidence="2 3">S4J41</strain>
    </source>
</reference>
<organism evidence="2 3">
    <name type="scientific">Antarcticimicrobium sediminis</name>
    <dbReference type="NCBI Taxonomy" id="2546227"/>
    <lineage>
        <taxon>Bacteria</taxon>
        <taxon>Pseudomonadati</taxon>
        <taxon>Pseudomonadota</taxon>
        <taxon>Alphaproteobacteria</taxon>
        <taxon>Rhodobacterales</taxon>
        <taxon>Paracoccaceae</taxon>
        <taxon>Antarcticimicrobium</taxon>
    </lineage>
</organism>
<sequence>MAQPKKKWVAFRTNATVPAEVMGEEVDQKMQVGEPVLLPASYADHVVHDRFADFCKAPKKSAPKKVGGSPSPEEDAAAEAAAKLDAAQARVDDLNDKMSDMSEGDDGWSELSEQLDEAVTELAALQPAS</sequence>
<keyword evidence="3" id="KW-1185">Reference proteome</keyword>
<feature type="compositionally biased region" description="Acidic residues" evidence="1">
    <location>
        <begin position="102"/>
        <end position="114"/>
    </location>
</feature>
<feature type="region of interest" description="Disordered" evidence="1">
    <location>
        <begin position="58"/>
        <end position="114"/>
    </location>
</feature>
<accession>A0A4R5EHY6</accession>
<dbReference type="EMBL" id="SMFP01000022">
    <property type="protein sequence ID" value="TDE34131.1"/>
    <property type="molecule type" value="Genomic_DNA"/>
</dbReference>
<protein>
    <submittedName>
        <fullName evidence="2">Uncharacterized protein</fullName>
    </submittedName>
</protein>
<gene>
    <name evidence="2" type="ORF">E1B25_20290</name>
</gene>
<comment type="caution">
    <text evidence="2">The sequence shown here is derived from an EMBL/GenBank/DDBJ whole genome shotgun (WGS) entry which is preliminary data.</text>
</comment>
<evidence type="ECO:0000313" key="3">
    <source>
        <dbReference type="Proteomes" id="UP000294662"/>
    </source>
</evidence>
<feature type="compositionally biased region" description="Low complexity" evidence="1">
    <location>
        <begin position="78"/>
        <end position="89"/>
    </location>
</feature>
<proteinExistence type="predicted"/>
<evidence type="ECO:0000313" key="2">
    <source>
        <dbReference type="EMBL" id="TDE34131.1"/>
    </source>
</evidence>